<dbReference type="Gene3D" id="3.90.640.10">
    <property type="entry name" value="Actin, Chain A, domain 4"/>
    <property type="match status" value="1"/>
</dbReference>
<accession>A0A1V2LR02</accession>
<dbReference type="SUPFAM" id="SSF53067">
    <property type="entry name" value="Actin-like ATPase domain"/>
    <property type="match status" value="2"/>
</dbReference>
<name>A0A1V2LR02_PICKU</name>
<protein>
    <submittedName>
        <fullName evidence="3">SWI/SNF and RSC complexes subunit arp42</fullName>
    </submittedName>
</protein>
<reference evidence="2 7" key="4">
    <citation type="submission" date="2018-06" db="EMBL/GenBank/DDBJ databases">
        <title>Population genomics shows no distinction between pathogenic Candida krusei and environmental Pichia kudriavzevii: One species, four names.</title>
        <authorList>
            <person name="Douglass A.P."/>
            <person name="Offei B."/>
            <person name="Braun-Galleani S."/>
            <person name="Coughlan A.Y."/>
            <person name="Martos A."/>
            <person name="Ortiz-Merino R.A."/>
            <person name="Byrne K.P."/>
            <person name="Wolfe K.H."/>
        </authorList>
    </citation>
    <scope>NUCLEOTIDE SEQUENCE [LARGE SCALE GENOMIC DNA]</scope>
    <source>
        <strain evidence="2 7">CBS573</strain>
    </source>
</reference>
<dbReference type="STRING" id="4909.A0A1V2LR02"/>
<dbReference type="PANTHER" id="PTHR11937">
    <property type="entry name" value="ACTIN"/>
    <property type="match status" value="1"/>
</dbReference>
<dbReference type="InterPro" id="IPR043129">
    <property type="entry name" value="ATPase_NBD"/>
</dbReference>
<dbReference type="SMART" id="SM00268">
    <property type="entry name" value="ACTIN"/>
    <property type="match status" value="1"/>
</dbReference>
<dbReference type="Proteomes" id="UP000249293">
    <property type="component" value="Chromosome 3"/>
</dbReference>
<dbReference type="EMBL" id="CP028775">
    <property type="protein sequence ID" value="AWU76773.1"/>
    <property type="molecule type" value="Genomic_DNA"/>
</dbReference>
<evidence type="ECO:0000313" key="5">
    <source>
        <dbReference type="Proteomes" id="UP000189274"/>
    </source>
</evidence>
<evidence type="ECO:0000256" key="1">
    <source>
        <dbReference type="RuleBase" id="RU000487"/>
    </source>
</evidence>
<evidence type="ECO:0000313" key="3">
    <source>
        <dbReference type="EMBL" id="ONH75857.1"/>
    </source>
</evidence>
<reference evidence="3" key="2">
    <citation type="submission" date="2017-01" db="EMBL/GenBank/DDBJ databases">
        <authorList>
            <person name="Mah S.A."/>
            <person name="Swanson W.J."/>
            <person name="Moy G.W."/>
            <person name="Vacquier V.D."/>
        </authorList>
    </citation>
    <scope>NUCLEOTIDE SEQUENCE [LARGE SCALE GENOMIC DNA]</scope>
    <source>
        <strain evidence="3">129</strain>
    </source>
</reference>
<organism evidence="3 5">
    <name type="scientific">Pichia kudriavzevii</name>
    <name type="common">Yeast</name>
    <name type="synonym">Issatchenkia orientalis</name>
    <dbReference type="NCBI Taxonomy" id="4909"/>
    <lineage>
        <taxon>Eukaryota</taxon>
        <taxon>Fungi</taxon>
        <taxon>Dikarya</taxon>
        <taxon>Ascomycota</taxon>
        <taxon>Saccharomycotina</taxon>
        <taxon>Pichiomycetes</taxon>
        <taxon>Pichiales</taxon>
        <taxon>Pichiaceae</taxon>
        <taxon>Pichia</taxon>
    </lineage>
</organism>
<dbReference type="OrthoDB" id="5132116at2759"/>
<reference evidence="4 6" key="3">
    <citation type="submission" date="2017-05" db="EMBL/GenBank/DDBJ databases">
        <title>The Genome Sequence of Candida krusei Ckrusei653.</title>
        <authorList>
            <person name="Cuomo C."/>
            <person name="Forche A."/>
            <person name="Young S."/>
            <person name="Abouelleil A."/>
            <person name="Cao P."/>
            <person name="Chapman S."/>
            <person name="Cusick C."/>
            <person name="Shea T."/>
            <person name="Nusbaum C."/>
            <person name="Birren B."/>
        </authorList>
    </citation>
    <scope>NUCLEOTIDE SEQUENCE [LARGE SCALE GENOMIC DNA]</scope>
    <source>
        <strain evidence="4 6">Ckrusei653</strain>
    </source>
</reference>
<dbReference type="AlphaFoldDB" id="A0A1V2LR02"/>
<dbReference type="EMBL" id="MQVM01000005">
    <property type="protein sequence ID" value="ONH75857.1"/>
    <property type="molecule type" value="Genomic_DNA"/>
</dbReference>
<comment type="similarity">
    <text evidence="1">Belongs to the actin family.</text>
</comment>
<dbReference type="Pfam" id="PF00022">
    <property type="entry name" value="Actin"/>
    <property type="match status" value="1"/>
</dbReference>
<dbReference type="EMBL" id="NHMM01000001">
    <property type="protein sequence ID" value="OUT24325.1"/>
    <property type="molecule type" value="Genomic_DNA"/>
</dbReference>
<evidence type="ECO:0000313" key="2">
    <source>
        <dbReference type="EMBL" id="AWU76773.1"/>
    </source>
</evidence>
<sequence length="389" mass="43751">MSTPSVVVDLNSTAVHAALNHRDTPDISLTPIYANDGASSELIFDPILPRNENDNIYTLFSDGILYNKNATAPFINHIYTSLNLSEDYIKELPLTIAQNAWFDKKQLHTLSEIVYEELEVPLFSLHERQLCTAYAMSKPNNCIIVDFENDFLSVTPISNGKVIKKGILKSRFGGDFINLFIKEYLTKKEIPLDSLLPIDYQKLKLSNSFHQFAITQTLTDFKKSILDISPLSIDEKIFKTPGNTYSASISRLDQINNFIQPIFSPYDSYSTIIGNPPSSLTPESEGLGQLIFKSLKNIGGPASLYADLLNNIIIQGENSGIPGFEDVVIADLRLYINDFQISSYLNQDNMDRGIETWIGANILSKFNDLYFSRQDYLEQGADAMSSRFF</sequence>
<dbReference type="VEuPathDB" id="FungiDB:C5L36_0C06930"/>
<evidence type="ECO:0000313" key="4">
    <source>
        <dbReference type="EMBL" id="OUT24325.1"/>
    </source>
</evidence>
<dbReference type="Proteomes" id="UP000189274">
    <property type="component" value="Unassembled WGS sequence"/>
</dbReference>
<keyword evidence="7" id="KW-1185">Reference proteome</keyword>
<reference evidence="5" key="1">
    <citation type="journal article" date="2017" name="Genome Announc.">
        <title>Genome sequences of Cyberlindnera fabianii 65, Pichia kudriavzevii 129, and Saccharomyces cerevisiae 131 isolated from fermented masau fruits in Zimbabwe.</title>
        <authorList>
            <person name="van Rijswijck I.M.H."/>
            <person name="Derks M.F.L."/>
            <person name="Abee T."/>
            <person name="de Ridder D."/>
            <person name="Smid E.J."/>
        </authorList>
    </citation>
    <scope>NUCLEOTIDE SEQUENCE [LARGE SCALE GENOMIC DNA]</scope>
    <source>
        <strain evidence="5">129</strain>
    </source>
</reference>
<evidence type="ECO:0000313" key="6">
    <source>
        <dbReference type="Proteomes" id="UP000195871"/>
    </source>
</evidence>
<dbReference type="Gene3D" id="3.30.420.40">
    <property type="match status" value="2"/>
</dbReference>
<dbReference type="Proteomes" id="UP000195871">
    <property type="component" value="Unassembled WGS sequence"/>
</dbReference>
<dbReference type="InterPro" id="IPR004000">
    <property type="entry name" value="Actin"/>
</dbReference>
<proteinExistence type="inferred from homology"/>
<gene>
    <name evidence="3" type="ORF">BOH78_1476</name>
    <name evidence="2" type="ORF">C5L36_0C06930</name>
    <name evidence="4" type="ORF">CAS74_000712</name>
</gene>
<evidence type="ECO:0000313" key="7">
    <source>
        <dbReference type="Proteomes" id="UP000249293"/>
    </source>
</evidence>